<dbReference type="EMBL" id="CAKOFQ010007050">
    <property type="protein sequence ID" value="CAH1988777.1"/>
    <property type="molecule type" value="Genomic_DNA"/>
</dbReference>
<protein>
    <submittedName>
        <fullName evidence="1">Uncharacterized protein</fullName>
    </submittedName>
</protein>
<dbReference type="OrthoDB" id="6784536at2759"/>
<reference evidence="1" key="1">
    <citation type="submission" date="2022-03" db="EMBL/GenBank/DDBJ databases">
        <authorList>
            <person name="Sayadi A."/>
        </authorList>
    </citation>
    <scope>NUCLEOTIDE SEQUENCE</scope>
</reference>
<dbReference type="Proteomes" id="UP001152888">
    <property type="component" value="Unassembled WGS sequence"/>
</dbReference>
<comment type="caution">
    <text evidence="1">The sequence shown here is derived from an EMBL/GenBank/DDBJ whole genome shotgun (WGS) entry which is preliminary data.</text>
</comment>
<keyword evidence="2" id="KW-1185">Reference proteome</keyword>
<evidence type="ECO:0000313" key="2">
    <source>
        <dbReference type="Proteomes" id="UP001152888"/>
    </source>
</evidence>
<gene>
    <name evidence="1" type="ORF">ACAOBT_LOCUS18652</name>
</gene>
<accession>A0A9P0PJP8</accession>
<name>A0A9P0PJP8_ACAOB</name>
<proteinExistence type="predicted"/>
<dbReference type="AlphaFoldDB" id="A0A9P0PJP8"/>
<organism evidence="1 2">
    <name type="scientific">Acanthoscelides obtectus</name>
    <name type="common">Bean weevil</name>
    <name type="synonym">Bruchus obtectus</name>
    <dbReference type="NCBI Taxonomy" id="200917"/>
    <lineage>
        <taxon>Eukaryota</taxon>
        <taxon>Metazoa</taxon>
        <taxon>Ecdysozoa</taxon>
        <taxon>Arthropoda</taxon>
        <taxon>Hexapoda</taxon>
        <taxon>Insecta</taxon>
        <taxon>Pterygota</taxon>
        <taxon>Neoptera</taxon>
        <taxon>Endopterygota</taxon>
        <taxon>Coleoptera</taxon>
        <taxon>Polyphaga</taxon>
        <taxon>Cucujiformia</taxon>
        <taxon>Chrysomeloidea</taxon>
        <taxon>Chrysomelidae</taxon>
        <taxon>Bruchinae</taxon>
        <taxon>Bruchini</taxon>
        <taxon>Acanthoscelides</taxon>
    </lineage>
</organism>
<sequence length="395" mass="45251">MDVKAKDIFDVDPDTGQLIPLPIKWRNKGNKSEEKSATKLKQTFDLKPLKLRAADFEEDQPKAKKMKIETKTVRKGLFTASAPKPPQHRYSTISTSVARRSVVPRKIVPASEQKVKEPLQSIASPLLDLESCEEQLLKKSGYAFGPLQKPLFAFTETQKPNVRPKFATDSPVSSMCNLLENTEINSAKKKPRLNTRASSLKELIKMETTYFEELERSQTEEVEKLERMLDSHMQLVENLIFIKENKQANLLELRKVHQERLEYLKQISDDRGNIENQVEPVADKENSPRIIRRSNRLQNKSPVPLRDSKPAVSPVISDLRKSTLKKNMAARYQSPRTSKAMDMYCSLKESFKSELETPRVDRLMNGGQSPNSSFKKNLSRKVLDQCMMLQDTPRH</sequence>
<evidence type="ECO:0000313" key="1">
    <source>
        <dbReference type="EMBL" id="CAH1988777.1"/>
    </source>
</evidence>